<reference evidence="3 5" key="3">
    <citation type="submission" date="2020-08" db="EMBL/GenBank/DDBJ databases">
        <title>Sequencing the genomes of 1000 actinobacteria strains.</title>
        <authorList>
            <person name="Klenk H.-P."/>
        </authorList>
    </citation>
    <scope>NUCLEOTIDE SEQUENCE [LARGE SCALE GENOMIC DNA]</scope>
    <source>
        <strain evidence="3 5">DSM 19081</strain>
    </source>
</reference>
<comment type="caution">
    <text evidence="2">The sequence shown here is derived from an EMBL/GenBank/DDBJ whole genome shotgun (WGS) entry which is preliminary data.</text>
</comment>
<keyword evidence="1" id="KW-1133">Transmembrane helix</keyword>
<dbReference type="RefSeq" id="WP_058887833.1">
    <property type="nucleotide sequence ID" value="NZ_BAAAKT010000004.1"/>
</dbReference>
<reference evidence="4" key="2">
    <citation type="submission" date="2015-12" db="EMBL/GenBank/DDBJ databases">
        <authorList>
            <person name="Nair G.R."/>
            <person name="Kaur G."/>
            <person name="Mayilraj S."/>
        </authorList>
    </citation>
    <scope>NUCLEOTIDE SEQUENCE [LARGE SCALE GENOMIC DNA]</scope>
    <source>
        <strain evidence="4">CD08_7</strain>
    </source>
</reference>
<keyword evidence="1" id="KW-0812">Transmembrane</keyword>
<keyword evidence="4" id="KW-1185">Reference proteome</keyword>
<sequence length="83" mass="9244">MIDHDQQILESVSVRRHRLLKALLYGQERTRRKYDDGVKLLLIGAVVATLICAGCVGYSFIVNLFAQQEARMGAFSILGVPLP</sequence>
<dbReference type="OrthoDB" id="3723990at2"/>
<evidence type="ECO:0000313" key="2">
    <source>
        <dbReference type="EMBL" id="KUG59598.1"/>
    </source>
</evidence>
<protein>
    <submittedName>
        <fullName evidence="2">Uncharacterized protein</fullName>
    </submittedName>
</protein>
<gene>
    <name evidence="2" type="ORF">AVL63_10720</name>
    <name evidence="3" type="ORF">HNR24_002111</name>
</gene>
<accession>A0A0W8IHU8</accession>
<name>A0A0W8IHU8_9MICC</name>
<evidence type="ECO:0000313" key="4">
    <source>
        <dbReference type="Proteomes" id="UP000054023"/>
    </source>
</evidence>
<reference evidence="2" key="1">
    <citation type="submission" date="2015-12" db="EMBL/GenBank/DDBJ databases">
        <authorList>
            <person name="Shamseldin A."/>
            <person name="Moawad H."/>
            <person name="Abd El-Rahim W.M."/>
            <person name="Sadowsky M.J."/>
        </authorList>
    </citation>
    <scope>NUCLEOTIDE SEQUENCE [LARGE SCALE GENOMIC DNA]</scope>
    <source>
        <strain evidence="2">CD08_7</strain>
    </source>
</reference>
<proteinExistence type="predicted"/>
<dbReference type="STRING" id="317018.AVL63_10720"/>
<evidence type="ECO:0000313" key="5">
    <source>
        <dbReference type="Proteomes" id="UP000546252"/>
    </source>
</evidence>
<evidence type="ECO:0000256" key="1">
    <source>
        <dbReference type="SAM" id="Phobius"/>
    </source>
</evidence>
<dbReference type="Proteomes" id="UP000546252">
    <property type="component" value="Unassembled WGS sequence"/>
</dbReference>
<keyword evidence="1" id="KW-0472">Membrane</keyword>
<feature type="transmembrane region" description="Helical" evidence="1">
    <location>
        <begin position="40"/>
        <end position="66"/>
    </location>
</feature>
<evidence type="ECO:0000313" key="3">
    <source>
        <dbReference type="EMBL" id="MBA8922178.1"/>
    </source>
</evidence>
<dbReference type="EMBL" id="LQBM01000002">
    <property type="protein sequence ID" value="KUG59598.1"/>
    <property type="molecule type" value="Genomic_DNA"/>
</dbReference>
<organism evidence="2 4">
    <name type="scientific">Nesterenkonia jeotgali</name>
    <dbReference type="NCBI Taxonomy" id="317018"/>
    <lineage>
        <taxon>Bacteria</taxon>
        <taxon>Bacillati</taxon>
        <taxon>Actinomycetota</taxon>
        <taxon>Actinomycetes</taxon>
        <taxon>Micrococcales</taxon>
        <taxon>Micrococcaceae</taxon>
        <taxon>Nesterenkonia</taxon>
    </lineage>
</organism>
<dbReference type="Proteomes" id="UP000054023">
    <property type="component" value="Unassembled WGS sequence"/>
</dbReference>
<dbReference type="AlphaFoldDB" id="A0A0W8IHU8"/>
<dbReference type="EMBL" id="JACJIH010000001">
    <property type="protein sequence ID" value="MBA8922178.1"/>
    <property type="molecule type" value="Genomic_DNA"/>
</dbReference>